<evidence type="ECO:0000256" key="1">
    <source>
        <dbReference type="ARBA" id="ARBA00004651"/>
    </source>
</evidence>
<feature type="transmembrane region" description="Helical" evidence="6">
    <location>
        <begin position="215"/>
        <end position="236"/>
    </location>
</feature>
<dbReference type="SUPFAM" id="SSF103473">
    <property type="entry name" value="MFS general substrate transporter"/>
    <property type="match status" value="1"/>
</dbReference>
<keyword evidence="3 6" id="KW-0812">Transmembrane</keyword>
<evidence type="ECO:0000256" key="3">
    <source>
        <dbReference type="ARBA" id="ARBA00022692"/>
    </source>
</evidence>
<feature type="transmembrane region" description="Helical" evidence="6">
    <location>
        <begin position="138"/>
        <end position="161"/>
    </location>
</feature>
<organism evidence="8 9">
    <name type="scientific">Bacillus carboniphilus</name>
    <dbReference type="NCBI Taxonomy" id="86663"/>
    <lineage>
        <taxon>Bacteria</taxon>
        <taxon>Bacillati</taxon>
        <taxon>Bacillota</taxon>
        <taxon>Bacilli</taxon>
        <taxon>Bacillales</taxon>
        <taxon>Bacillaceae</taxon>
        <taxon>Bacillus</taxon>
    </lineage>
</organism>
<feature type="transmembrane region" description="Helical" evidence="6">
    <location>
        <begin position="276"/>
        <end position="296"/>
    </location>
</feature>
<dbReference type="Gene3D" id="1.20.1250.20">
    <property type="entry name" value="MFS general substrate transporter like domains"/>
    <property type="match status" value="1"/>
</dbReference>
<evidence type="ECO:0000259" key="7">
    <source>
        <dbReference type="PROSITE" id="PS50850"/>
    </source>
</evidence>
<dbReference type="PROSITE" id="PS50850">
    <property type="entry name" value="MFS"/>
    <property type="match status" value="1"/>
</dbReference>
<comment type="caution">
    <text evidence="8">The sequence shown here is derived from an EMBL/GenBank/DDBJ whole genome shotgun (WGS) entry which is preliminary data.</text>
</comment>
<evidence type="ECO:0000256" key="5">
    <source>
        <dbReference type="ARBA" id="ARBA00023136"/>
    </source>
</evidence>
<evidence type="ECO:0000256" key="6">
    <source>
        <dbReference type="SAM" id="Phobius"/>
    </source>
</evidence>
<feature type="transmembrane region" description="Helical" evidence="6">
    <location>
        <begin position="340"/>
        <end position="362"/>
    </location>
</feature>
<feature type="transmembrane region" description="Helical" evidence="6">
    <location>
        <begin position="248"/>
        <end position="269"/>
    </location>
</feature>
<evidence type="ECO:0000313" key="9">
    <source>
        <dbReference type="Proteomes" id="UP001500782"/>
    </source>
</evidence>
<feature type="transmembrane region" description="Helical" evidence="6">
    <location>
        <begin position="46"/>
        <end position="67"/>
    </location>
</feature>
<reference evidence="9" key="1">
    <citation type="journal article" date="2019" name="Int. J. Syst. Evol. Microbiol.">
        <title>The Global Catalogue of Microorganisms (GCM) 10K type strain sequencing project: providing services to taxonomists for standard genome sequencing and annotation.</title>
        <authorList>
            <consortium name="The Broad Institute Genomics Platform"/>
            <consortium name="The Broad Institute Genome Sequencing Center for Infectious Disease"/>
            <person name="Wu L."/>
            <person name="Ma J."/>
        </authorList>
    </citation>
    <scope>NUCLEOTIDE SEQUENCE [LARGE SCALE GENOMIC DNA]</scope>
    <source>
        <strain evidence="9">JCM 9731</strain>
    </source>
</reference>
<name>A0ABP3FSD3_9BACI</name>
<dbReference type="RefSeq" id="WP_343797429.1">
    <property type="nucleotide sequence ID" value="NZ_BAAADJ010000014.1"/>
</dbReference>
<keyword evidence="2" id="KW-0813">Transport</keyword>
<keyword evidence="5 6" id="KW-0472">Membrane</keyword>
<evidence type="ECO:0000256" key="4">
    <source>
        <dbReference type="ARBA" id="ARBA00022989"/>
    </source>
</evidence>
<proteinExistence type="predicted"/>
<feature type="transmembrane region" description="Helical" evidence="6">
    <location>
        <begin position="368"/>
        <end position="388"/>
    </location>
</feature>
<dbReference type="PROSITE" id="PS00216">
    <property type="entry name" value="SUGAR_TRANSPORT_1"/>
    <property type="match status" value="1"/>
</dbReference>
<dbReference type="Pfam" id="PF07690">
    <property type="entry name" value="MFS_1"/>
    <property type="match status" value="1"/>
</dbReference>
<dbReference type="InterPro" id="IPR053160">
    <property type="entry name" value="MFS_DHA3_Transporter"/>
</dbReference>
<dbReference type="Proteomes" id="UP001500782">
    <property type="component" value="Unassembled WGS sequence"/>
</dbReference>
<comment type="subcellular location">
    <subcellularLocation>
        <location evidence="1">Cell membrane</location>
        <topology evidence="1">Multi-pass membrane protein</topology>
    </subcellularLocation>
</comment>
<keyword evidence="9" id="KW-1185">Reference proteome</keyword>
<dbReference type="InterPro" id="IPR005829">
    <property type="entry name" value="Sugar_transporter_CS"/>
</dbReference>
<dbReference type="InterPro" id="IPR011701">
    <property type="entry name" value="MFS"/>
</dbReference>
<feature type="domain" description="Major facilitator superfamily (MFS) profile" evidence="7">
    <location>
        <begin position="13"/>
        <end position="392"/>
    </location>
</feature>
<dbReference type="EMBL" id="BAAADJ010000014">
    <property type="protein sequence ID" value="GAA0323772.1"/>
    <property type="molecule type" value="Genomic_DNA"/>
</dbReference>
<feature type="transmembrane region" description="Helical" evidence="6">
    <location>
        <begin position="108"/>
        <end position="126"/>
    </location>
</feature>
<dbReference type="PANTHER" id="PTHR23530">
    <property type="entry name" value="TRANSPORT PROTEIN-RELATED"/>
    <property type="match status" value="1"/>
</dbReference>
<keyword evidence="4 6" id="KW-1133">Transmembrane helix</keyword>
<accession>A0ABP3FSD3</accession>
<feature type="transmembrane region" description="Helical" evidence="6">
    <location>
        <begin position="167"/>
        <end position="186"/>
    </location>
</feature>
<feature type="transmembrane region" description="Helical" evidence="6">
    <location>
        <begin position="302"/>
        <end position="319"/>
    </location>
</feature>
<gene>
    <name evidence="8" type="ORF">GCM10008967_12850</name>
</gene>
<dbReference type="InterPro" id="IPR020846">
    <property type="entry name" value="MFS_dom"/>
</dbReference>
<evidence type="ECO:0000313" key="8">
    <source>
        <dbReference type="EMBL" id="GAA0323772.1"/>
    </source>
</evidence>
<feature type="transmembrane region" description="Helical" evidence="6">
    <location>
        <begin position="79"/>
        <end position="102"/>
    </location>
</feature>
<protein>
    <submittedName>
        <fullName evidence="8">MFS transporter</fullName>
    </submittedName>
</protein>
<dbReference type="PANTHER" id="PTHR23530:SF1">
    <property type="entry name" value="PERMEASE, MAJOR FACILITATOR SUPERFAMILY-RELATED"/>
    <property type="match status" value="1"/>
</dbReference>
<dbReference type="InterPro" id="IPR036259">
    <property type="entry name" value="MFS_trans_sf"/>
</dbReference>
<feature type="transmembrane region" description="Helical" evidence="6">
    <location>
        <begin position="16"/>
        <end position="40"/>
    </location>
</feature>
<evidence type="ECO:0000256" key="2">
    <source>
        <dbReference type="ARBA" id="ARBA00022448"/>
    </source>
</evidence>
<sequence>MNSIKSYIEVIKVRNVFLLSLMTFFYSLTFYTTVFTLFLLERGLNYFEIFLLESVLSASIFLFEIPSGALADRFGRKKVIVLSMILFAISTYIVAVSHSFLWFVVESILYGIGVAAMSGADSAMIYESLKKKELADHSFSLISSAASLAMIVSLPLGGMMAAVSLELPVYITCISLTVAVLVALFLRETQVSDEDKPVKKSIRHSLGYVFKEHPFLFYFQCIQSVASGFIFSLWYLNQPLFLEYNIELKFFGWIMLAVNLCITLFVLIAPTIRKKIGSLMVFLLTILLPGVSFILIALQPGWIAGLLLFGLAFIIHSINGPIYRTFINERIPDQDRATTLSIISFVGSVVGMVIKPLIGWMADFSLEATFMVMGVVMVVGALVVPMIIGKLRAI</sequence>